<proteinExistence type="predicted"/>
<dbReference type="InterPro" id="IPR055235">
    <property type="entry name" value="ASD1_cat"/>
</dbReference>
<dbReference type="EMBL" id="CP047593">
    <property type="protein sequence ID" value="QHI69092.1"/>
    <property type="molecule type" value="Genomic_DNA"/>
</dbReference>
<evidence type="ECO:0000313" key="3">
    <source>
        <dbReference type="Proteomes" id="UP000464954"/>
    </source>
</evidence>
<dbReference type="GO" id="GO:0000272">
    <property type="term" value="P:polysaccharide catabolic process"/>
    <property type="evidence" value="ECO:0007669"/>
    <property type="project" value="TreeGrafter"/>
</dbReference>
<dbReference type="GO" id="GO:0016798">
    <property type="term" value="F:hydrolase activity, acting on glycosyl bonds"/>
    <property type="evidence" value="ECO:0007669"/>
    <property type="project" value="UniProtKB-KW"/>
</dbReference>
<accession>A0A6P1M4W2</accession>
<dbReference type="RefSeq" id="WP_160628079.1">
    <property type="nucleotide sequence ID" value="NZ_CP047593.1"/>
</dbReference>
<name>A0A6P1M4W2_9BACT</name>
<dbReference type="InterPro" id="IPR017853">
    <property type="entry name" value="GH"/>
</dbReference>
<feature type="domain" description="Alpha-L-arabinofuranosidase 1 catalytic" evidence="1">
    <location>
        <begin position="54"/>
        <end position="266"/>
    </location>
</feature>
<dbReference type="KEGG" id="taer:GT409_06405"/>
<dbReference type="SUPFAM" id="SSF51445">
    <property type="entry name" value="(Trans)glycosidases"/>
    <property type="match status" value="1"/>
</dbReference>
<evidence type="ECO:0000259" key="1">
    <source>
        <dbReference type="Pfam" id="PF22848"/>
    </source>
</evidence>
<evidence type="ECO:0000313" key="2">
    <source>
        <dbReference type="EMBL" id="QHI69092.1"/>
    </source>
</evidence>
<gene>
    <name evidence="2" type="ORF">GT409_06405</name>
</gene>
<organism evidence="2 3">
    <name type="scientific">Tichowtungia aerotolerans</name>
    <dbReference type="NCBI Taxonomy" id="2697043"/>
    <lineage>
        <taxon>Bacteria</taxon>
        <taxon>Pseudomonadati</taxon>
        <taxon>Kiritimatiellota</taxon>
        <taxon>Tichowtungiia</taxon>
        <taxon>Tichowtungiales</taxon>
        <taxon>Tichowtungiaceae</taxon>
        <taxon>Tichowtungia</taxon>
    </lineage>
</organism>
<dbReference type="AlphaFoldDB" id="A0A6P1M4W2"/>
<protein>
    <recommendedName>
        <fullName evidence="1">Alpha-L-arabinofuranosidase 1 catalytic domain-containing protein</fullName>
    </recommendedName>
</protein>
<dbReference type="PANTHER" id="PTHR43576">
    <property type="entry name" value="ALPHA-L-ARABINOFURANOSIDASE C-RELATED"/>
    <property type="match status" value="1"/>
</dbReference>
<dbReference type="Pfam" id="PF22848">
    <property type="entry name" value="ASD1_dom"/>
    <property type="match status" value="1"/>
</dbReference>
<dbReference type="Gene3D" id="3.20.20.80">
    <property type="entry name" value="Glycosidases"/>
    <property type="match status" value="1"/>
</dbReference>
<sequence length="779" mass="86967">MSISLAAATALGGTLKIDPSQTVHSTNRRNLTGSNIALWNQPWELADSELHDYVRELAPAFIRIPGGSWANHYIWNGNGVRSGDSFDLSKLKDGVWDIDWSGYAPGFNIEGDERKPVSDSFHGSWDVRQLHDFVEDFGAQAIVTVNLGSGTPEMASEWVRWANMKNGYNVKYWEIGNELEGRWELGHILPDGREMTGEIYAQRFREFAEAMKAVDPTIKTGGPASSNDKGAFIKETLRDAGDLVDFVSFHTYPVKNRQKTEAEFFDGALTLEPALERIHSWIAQYQPDRKNEIEVAITEWNSKVVEARDTADLMNGLWATIWIGEMFRNGVSFANQWDMITATETGGHGLFYFDPFDFEQPGVPQAEMDRQFESFNPPCIPKAQYWALWLWSQCMGDELIQSTLTEAENLYSAVTRSDDGLQILLVNTSREHAAPVQLKSTETLSDHATAIQVSHREYFWNPITHRPQWSRKPEPVPLDISNGVTVPPFSALVLQVPNIGNENIAGQASLYPENLCGNTRSRIREACPTNHIALLIPKTTPEDIPVEAWVLAPDTAACSANQEARFVELTVKGPATLNTEKVRINEGAGRFTITPTGTGTVTVCAGQAEVSMRSEPVESRTEILWAFEDDTLDGIQSDFALSLSDTAKPNQQTAAIRLDAALPKPQHDTLLKFEPIPNRVSKERVGGVTFEVRASHDLATDDPYASLQIVLQSESDHWIPVGSVPLNRLTDEWQTLSFKIKNHEHLPAMKWLYSIRVQLSSTQPIHGEIFINDAGLILR</sequence>
<dbReference type="PANTHER" id="PTHR43576:SF3">
    <property type="entry name" value="ALPHA-L-ARABINOFURANOSIDASE C"/>
    <property type="match status" value="1"/>
</dbReference>
<reference evidence="2 3" key="1">
    <citation type="submission" date="2020-01" db="EMBL/GenBank/DDBJ databases">
        <title>Ponticoccus aerotolerans gen. nov., sp. nov., an anaerobic bacterium and proposal of Ponticoccusceae fam. nov., Ponticoccusles ord. nov. and Ponticoccuse classis nov. in the phylum Kiritimatiellaeota.</title>
        <authorList>
            <person name="Zhou L.Y."/>
            <person name="Du Z.J."/>
        </authorList>
    </citation>
    <scope>NUCLEOTIDE SEQUENCE [LARGE SCALE GENOMIC DNA]</scope>
    <source>
        <strain evidence="2 3">S-5007</strain>
    </source>
</reference>
<dbReference type="Proteomes" id="UP000464954">
    <property type="component" value="Chromosome"/>
</dbReference>
<keyword evidence="3" id="KW-1185">Reference proteome</keyword>